<feature type="compositionally biased region" description="Pro residues" evidence="1">
    <location>
        <begin position="365"/>
        <end position="381"/>
    </location>
</feature>
<proteinExistence type="predicted"/>
<accession>A0A0D7API1</accession>
<evidence type="ECO:0000313" key="2">
    <source>
        <dbReference type="EMBL" id="KIY53492.1"/>
    </source>
</evidence>
<feature type="compositionally biased region" description="Low complexity" evidence="1">
    <location>
        <begin position="138"/>
        <end position="158"/>
    </location>
</feature>
<name>A0A0D7API1_9AGAR</name>
<feature type="region of interest" description="Disordered" evidence="1">
    <location>
        <begin position="362"/>
        <end position="399"/>
    </location>
</feature>
<evidence type="ECO:0000313" key="3">
    <source>
        <dbReference type="Proteomes" id="UP000054144"/>
    </source>
</evidence>
<dbReference type="AlphaFoldDB" id="A0A0D7API1"/>
<feature type="compositionally biased region" description="Low complexity" evidence="1">
    <location>
        <begin position="41"/>
        <end position="57"/>
    </location>
</feature>
<feature type="region of interest" description="Disordered" evidence="1">
    <location>
        <begin position="1"/>
        <end position="59"/>
    </location>
</feature>
<feature type="region of interest" description="Disordered" evidence="1">
    <location>
        <begin position="434"/>
        <end position="453"/>
    </location>
</feature>
<protein>
    <submittedName>
        <fullName evidence="2">Uncharacterized protein</fullName>
    </submittedName>
</protein>
<feature type="region of interest" description="Disordered" evidence="1">
    <location>
        <begin position="489"/>
        <end position="540"/>
    </location>
</feature>
<feature type="region of interest" description="Disordered" evidence="1">
    <location>
        <begin position="138"/>
        <end position="175"/>
    </location>
</feature>
<reference evidence="2 3" key="1">
    <citation type="journal article" date="2015" name="Fungal Genet. Biol.">
        <title>Evolution of novel wood decay mechanisms in Agaricales revealed by the genome sequences of Fistulina hepatica and Cylindrobasidium torrendii.</title>
        <authorList>
            <person name="Floudas D."/>
            <person name="Held B.W."/>
            <person name="Riley R."/>
            <person name="Nagy L.G."/>
            <person name="Koehler G."/>
            <person name="Ransdell A.S."/>
            <person name="Younus H."/>
            <person name="Chow J."/>
            <person name="Chiniquy J."/>
            <person name="Lipzen A."/>
            <person name="Tritt A."/>
            <person name="Sun H."/>
            <person name="Haridas S."/>
            <person name="LaButti K."/>
            <person name="Ohm R.A."/>
            <person name="Kues U."/>
            <person name="Blanchette R.A."/>
            <person name="Grigoriev I.V."/>
            <person name="Minto R.E."/>
            <person name="Hibbett D.S."/>
        </authorList>
    </citation>
    <scope>NUCLEOTIDE SEQUENCE [LARGE SCALE GENOMIC DNA]</scope>
    <source>
        <strain evidence="2 3">ATCC 64428</strain>
    </source>
</reference>
<keyword evidence="3" id="KW-1185">Reference proteome</keyword>
<feature type="compositionally biased region" description="Low complexity" evidence="1">
    <location>
        <begin position="489"/>
        <end position="515"/>
    </location>
</feature>
<organism evidence="2 3">
    <name type="scientific">Fistulina hepatica ATCC 64428</name>
    <dbReference type="NCBI Taxonomy" id="1128425"/>
    <lineage>
        <taxon>Eukaryota</taxon>
        <taxon>Fungi</taxon>
        <taxon>Dikarya</taxon>
        <taxon>Basidiomycota</taxon>
        <taxon>Agaricomycotina</taxon>
        <taxon>Agaricomycetes</taxon>
        <taxon>Agaricomycetidae</taxon>
        <taxon>Agaricales</taxon>
        <taxon>Fistulinaceae</taxon>
        <taxon>Fistulina</taxon>
    </lineage>
</organism>
<evidence type="ECO:0000256" key="1">
    <source>
        <dbReference type="SAM" id="MobiDB-lite"/>
    </source>
</evidence>
<gene>
    <name evidence="2" type="ORF">FISHEDRAFT_55131</name>
</gene>
<dbReference type="Proteomes" id="UP000054144">
    <property type="component" value="Unassembled WGS sequence"/>
</dbReference>
<sequence length="727" mass="78836">MNFDMPNFFKRESPLSRQPRIRTRKPSCALNDIPEEQEPRASSSSVDSVASTSAFTSPCPKEIKSRRRYASLTPADVHLVSAIISKADDGLTAATPQSPVSAGCLSTPSRSAPSPPTLPAISPDLFRLSFDDVDASLSSLPGSSSSSSPISLSWSSPSARSDGLPGTPTSDEFSLPFPDTLPLVVNKRRVSLSTVDEDDESEWYAQELSKAVILELDEPVRSSRPETMCIPAGRCIKLGPHPSAQLDPCFPSSDMKSYILPSRPPPAVPAKAPPRMSVVPDDHLSIDDLLDDYLLPVDEGDGEEVFLDEIPFVVEVDEEEFDFPVKVPACLPSSPFFFDFEFNFDDSTYHLSKAAHPRSICDIPFSPPVQPPSTVSPPPPTSSNESCCEGESESDDGHEYPALRSRWSASTLASTHSVHAVKGKSRLMKIWHSKRQKTPKQQPPQPSSPTKRVRLAPQVLPYLRRSQAPPTPAEDEVMVIGYYNRSPMSPSTAASTPMTVSSPSSSRHFHSASYSQPSMSKTPPSPSAGLRRSWAPPQAYSRGDVPAGVTNEIGSTVQCQAGGEVEVPHRHLDHERKTCRSHFLGRGATHTLSAGDKREQNKTQATALSPNKSVKMRPVGFLLVSTVGTQGSGPIIRIHTVTQEDEGMAKARGHPTASPSKGLSAVQPRRDKAEGGKVSSKDRKSTFSKEYVEERGHVGGELNGREDDQRGRPDSRRAGSRIVPDES</sequence>
<feature type="region of interest" description="Disordered" evidence="1">
    <location>
        <begin position="645"/>
        <end position="727"/>
    </location>
</feature>
<feature type="compositionally biased region" description="Basic and acidic residues" evidence="1">
    <location>
        <begin position="668"/>
        <end position="717"/>
    </location>
</feature>
<dbReference type="EMBL" id="KN881616">
    <property type="protein sequence ID" value="KIY53492.1"/>
    <property type="molecule type" value="Genomic_DNA"/>
</dbReference>
<feature type="region of interest" description="Disordered" evidence="1">
    <location>
        <begin position="92"/>
        <end position="118"/>
    </location>
</feature>